<protein>
    <recommendedName>
        <fullName evidence="5">Transmembrane protein</fullName>
    </recommendedName>
</protein>
<evidence type="ECO:0000256" key="1">
    <source>
        <dbReference type="SAM" id="MobiDB-lite"/>
    </source>
</evidence>
<dbReference type="Proteomes" id="UP001303889">
    <property type="component" value="Unassembled WGS sequence"/>
</dbReference>
<feature type="transmembrane region" description="Helical" evidence="2">
    <location>
        <begin position="64"/>
        <end position="84"/>
    </location>
</feature>
<evidence type="ECO:0008006" key="5">
    <source>
        <dbReference type="Google" id="ProtNLM"/>
    </source>
</evidence>
<evidence type="ECO:0000313" key="3">
    <source>
        <dbReference type="EMBL" id="KAK3905411.1"/>
    </source>
</evidence>
<evidence type="ECO:0000313" key="4">
    <source>
        <dbReference type="Proteomes" id="UP001303889"/>
    </source>
</evidence>
<evidence type="ECO:0000256" key="2">
    <source>
        <dbReference type="SAM" id="Phobius"/>
    </source>
</evidence>
<reference evidence="3" key="1">
    <citation type="journal article" date="2023" name="Mol. Phylogenet. Evol.">
        <title>Genome-scale phylogeny and comparative genomics of the fungal order Sordariales.</title>
        <authorList>
            <person name="Hensen N."/>
            <person name="Bonometti L."/>
            <person name="Westerberg I."/>
            <person name="Brannstrom I.O."/>
            <person name="Guillou S."/>
            <person name="Cros-Aarteil S."/>
            <person name="Calhoun S."/>
            <person name="Haridas S."/>
            <person name="Kuo A."/>
            <person name="Mondo S."/>
            <person name="Pangilinan J."/>
            <person name="Riley R."/>
            <person name="LaButti K."/>
            <person name="Andreopoulos B."/>
            <person name="Lipzen A."/>
            <person name="Chen C."/>
            <person name="Yan M."/>
            <person name="Daum C."/>
            <person name="Ng V."/>
            <person name="Clum A."/>
            <person name="Steindorff A."/>
            <person name="Ohm R.A."/>
            <person name="Martin F."/>
            <person name="Silar P."/>
            <person name="Natvig D.O."/>
            <person name="Lalanne C."/>
            <person name="Gautier V."/>
            <person name="Ament-Velasquez S.L."/>
            <person name="Kruys A."/>
            <person name="Hutchinson M.I."/>
            <person name="Powell A.J."/>
            <person name="Barry K."/>
            <person name="Miller A.N."/>
            <person name="Grigoriev I.V."/>
            <person name="Debuchy R."/>
            <person name="Gladieux P."/>
            <person name="Hiltunen Thoren M."/>
            <person name="Johannesson H."/>
        </authorList>
    </citation>
    <scope>NUCLEOTIDE SEQUENCE</scope>
    <source>
        <strain evidence="3">CBS 103.79</strain>
    </source>
</reference>
<feature type="compositionally biased region" description="Basic residues" evidence="1">
    <location>
        <begin position="293"/>
        <end position="311"/>
    </location>
</feature>
<sequence length="338" mass="36647">MNYCPAPDPTSVSYLTGDFLAGGGADLQDICPTVPLCHGADPLTIDYLREVLTNWELTDLGNSAAAAIGVLVIMLGAMLMPMIWTGRAAFWVLKGVFLGLNSVAARIGRILISPFILPCRLALWVWNSILSLLYRLEPMFAYFGCAIIIGTLSGAIIAMISRVITDICDLLLPSRRRTLPRQLTHGTYQPQRTRTPSHPPHLQAHPPTKPQPQHQPADDDEPTDDPRTRAERLDEIRAQLLRNPPRRGGPVGHSPRGRDRRTDDSGVSTPEGGPETNRGSRRPSGGAAEGNRGRGRSSRGWRSRRSSRGNGRRQGVASPTTMTGVEGQQQAGGESSSG</sequence>
<keyword evidence="4" id="KW-1185">Reference proteome</keyword>
<feature type="compositionally biased region" description="Low complexity" evidence="1">
    <location>
        <begin position="203"/>
        <end position="215"/>
    </location>
</feature>
<dbReference type="AlphaFoldDB" id="A0AAN6MS50"/>
<gene>
    <name evidence="3" type="ORF">C8A05DRAFT_30753</name>
</gene>
<dbReference type="EMBL" id="MU855359">
    <property type="protein sequence ID" value="KAK3905411.1"/>
    <property type="molecule type" value="Genomic_DNA"/>
</dbReference>
<keyword evidence="2" id="KW-0472">Membrane</keyword>
<feature type="region of interest" description="Disordered" evidence="1">
    <location>
        <begin position="181"/>
        <end position="338"/>
    </location>
</feature>
<accession>A0AAN6MS50</accession>
<feature type="transmembrane region" description="Helical" evidence="2">
    <location>
        <begin position="140"/>
        <end position="160"/>
    </location>
</feature>
<feature type="compositionally biased region" description="Low complexity" evidence="1">
    <location>
        <begin position="324"/>
        <end position="338"/>
    </location>
</feature>
<reference evidence="3" key="2">
    <citation type="submission" date="2023-05" db="EMBL/GenBank/DDBJ databases">
        <authorList>
            <consortium name="Lawrence Berkeley National Laboratory"/>
            <person name="Steindorff A."/>
            <person name="Hensen N."/>
            <person name="Bonometti L."/>
            <person name="Westerberg I."/>
            <person name="Brannstrom I.O."/>
            <person name="Guillou S."/>
            <person name="Cros-Aarteil S."/>
            <person name="Calhoun S."/>
            <person name="Haridas S."/>
            <person name="Kuo A."/>
            <person name="Mondo S."/>
            <person name="Pangilinan J."/>
            <person name="Riley R."/>
            <person name="Labutti K."/>
            <person name="Andreopoulos B."/>
            <person name="Lipzen A."/>
            <person name="Chen C."/>
            <person name="Yanf M."/>
            <person name="Daum C."/>
            <person name="Ng V."/>
            <person name="Clum A."/>
            <person name="Ohm R."/>
            <person name="Martin F."/>
            <person name="Silar P."/>
            <person name="Natvig D."/>
            <person name="Lalanne C."/>
            <person name="Gautier V."/>
            <person name="Ament-Velasquez S.L."/>
            <person name="Kruys A."/>
            <person name="Hutchinson M.I."/>
            <person name="Powell A.J."/>
            <person name="Barry K."/>
            <person name="Miller A.N."/>
            <person name="Grigoriev I.V."/>
            <person name="Debuchy R."/>
            <person name="Gladieux P."/>
            <person name="Thoren M.H."/>
            <person name="Johannesson H."/>
        </authorList>
    </citation>
    <scope>NUCLEOTIDE SEQUENCE</scope>
    <source>
        <strain evidence="3">CBS 103.79</strain>
    </source>
</reference>
<name>A0AAN6MS50_9PEZI</name>
<keyword evidence="2" id="KW-0812">Transmembrane</keyword>
<proteinExistence type="predicted"/>
<feature type="compositionally biased region" description="Basic and acidic residues" evidence="1">
    <location>
        <begin position="224"/>
        <end position="237"/>
    </location>
</feature>
<feature type="compositionally biased region" description="Polar residues" evidence="1">
    <location>
        <begin position="185"/>
        <end position="196"/>
    </location>
</feature>
<feature type="transmembrane region" description="Helical" evidence="2">
    <location>
        <begin position="115"/>
        <end position="134"/>
    </location>
</feature>
<comment type="caution">
    <text evidence="3">The sequence shown here is derived from an EMBL/GenBank/DDBJ whole genome shotgun (WGS) entry which is preliminary data.</text>
</comment>
<keyword evidence="2" id="KW-1133">Transmembrane helix</keyword>
<organism evidence="3 4">
    <name type="scientific">Staphylotrichum tortipilum</name>
    <dbReference type="NCBI Taxonomy" id="2831512"/>
    <lineage>
        <taxon>Eukaryota</taxon>
        <taxon>Fungi</taxon>
        <taxon>Dikarya</taxon>
        <taxon>Ascomycota</taxon>
        <taxon>Pezizomycotina</taxon>
        <taxon>Sordariomycetes</taxon>
        <taxon>Sordariomycetidae</taxon>
        <taxon>Sordariales</taxon>
        <taxon>Chaetomiaceae</taxon>
        <taxon>Staphylotrichum</taxon>
    </lineage>
</organism>